<feature type="compositionally biased region" description="Basic and acidic residues" evidence="1">
    <location>
        <begin position="121"/>
        <end position="142"/>
    </location>
</feature>
<dbReference type="HOGENOM" id="CLU_303482_0_0_1"/>
<organism evidence="2 3">
    <name type="scientific">Hebeloma cylindrosporum</name>
    <dbReference type="NCBI Taxonomy" id="76867"/>
    <lineage>
        <taxon>Eukaryota</taxon>
        <taxon>Fungi</taxon>
        <taxon>Dikarya</taxon>
        <taxon>Basidiomycota</taxon>
        <taxon>Agaricomycotina</taxon>
        <taxon>Agaricomycetes</taxon>
        <taxon>Agaricomycetidae</taxon>
        <taxon>Agaricales</taxon>
        <taxon>Agaricineae</taxon>
        <taxon>Hymenogastraceae</taxon>
        <taxon>Hebeloma</taxon>
    </lineage>
</organism>
<feature type="compositionally biased region" description="Basic residues" evidence="1">
    <location>
        <begin position="152"/>
        <end position="163"/>
    </location>
</feature>
<evidence type="ECO:0000313" key="3">
    <source>
        <dbReference type="Proteomes" id="UP000053424"/>
    </source>
</evidence>
<protein>
    <submittedName>
        <fullName evidence="2">Uncharacterized protein</fullName>
    </submittedName>
</protein>
<evidence type="ECO:0000313" key="2">
    <source>
        <dbReference type="EMBL" id="KIM41454.1"/>
    </source>
</evidence>
<feature type="region of interest" description="Disordered" evidence="1">
    <location>
        <begin position="484"/>
        <end position="519"/>
    </location>
</feature>
<feature type="region of interest" description="Disordered" evidence="1">
    <location>
        <begin position="338"/>
        <end position="471"/>
    </location>
</feature>
<feature type="compositionally biased region" description="Low complexity" evidence="1">
    <location>
        <begin position="191"/>
        <end position="219"/>
    </location>
</feature>
<feature type="region of interest" description="Disordered" evidence="1">
    <location>
        <begin position="1068"/>
        <end position="1114"/>
    </location>
</feature>
<feature type="compositionally biased region" description="Pro residues" evidence="1">
    <location>
        <begin position="220"/>
        <end position="232"/>
    </location>
</feature>
<evidence type="ECO:0000256" key="1">
    <source>
        <dbReference type="SAM" id="MobiDB-lite"/>
    </source>
</evidence>
<feature type="compositionally biased region" description="Low complexity" evidence="1">
    <location>
        <begin position="434"/>
        <end position="452"/>
    </location>
</feature>
<feature type="compositionally biased region" description="Polar residues" evidence="1">
    <location>
        <begin position="410"/>
        <end position="422"/>
    </location>
</feature>
<reference evidence="3" key="2">
    <citation type="submission" date="2015-01" db="EMBL/GenBank/DDBJ databases">
        <title>Evolutionary Origins and Diversification of the Mycorrhizal Mutualists.</title>
        <authorList>
            <consortium name="DOE Joint Genome Institute"/>
            <consortium name="Mycorrhizal Genomics Consortium"/>
            <person name="Kohler A."/>
            <person name="Kuo A."/>
            <person name="Nagy L.G."/>
            <person name="Floudas D."/>
            <person name="Copeland A."/>
            <person name="Barry K.W."/>
            <person name="Cichocki N."/>
            <person name="Veneault-Fourrey C."/>
            <person name="LaButti K."/>
            <person name="Lindquist E.A."/>
            <person name="Lipzen A."/>
            <person name="Lundell T."/>
            <person name="Morin E."/>
            <person name="Murat C."/>
            <person name="Riley R."/>
            <person name="Ohm R."/>
            <person name="Sun H."/>
            <person name="Tunlid A."/>
            <person name="Henrissat B."/>
            <person name="Grigoriev I.V."/>
            <person name="Hibbett D.S."/>
            <person name="Martin F."/>
        </authorList>
    </citation>
    <scope>NUCLEOTIDE SEQUENCE [LARGE SCALE GENOMIC DNA]</scope>
    <source>
        <strain evidence="3">h7</strain>
    </source>
</reference>
<accession>A0A0C3CB64</accession>
<feature type="compositionally biased region" description="Low complexity" evidence="1">
    <location>
        <begin position="1089"/>
        <end position="1098"/>
    </location>
</feature>
<feature type="compositionally biased region" description="Basic and acidic residues" evidence="1">
    <location>
        <begin position="381"/>
        <end position="390"/>
    </location>
</feature>
<dbReference type="OrthoDB" id="3224257at2759"/>
<feature type="region of interest" description="Disordered" evidence="1">
    <location>
        <begin position="188"/>
        <end position="239"/>
    </location>
</feature>
<dbReference type="Proteomes" id="UP000053424">
    <property type="component" value="Unassembled WGS sequence"/>
</dbReference>
<proteinExistence type="predicted"/>
<reference evidence="2 3" key="1">
    <citation type="submission" date="2014-04" db="EMBL/GenBank/DDBJ databases">
        <authorList>
            <consortium name="DOE Joint Genome Institute"/>
            <person name="Kuo A."/>
            <person name="Gay G."/>
            <person name="Dore J."/>
            <person name="Kohler A."/>
            <person name="Nagy L.G."/>
            <person name="Floudas D."/>
            <person name="Copeland A."/>
            <person name="Barry K.W."/>
            <person name="Cichocki N."/>
            <person name="Veneault-Fourrey C."/>
            <person name="LaButti K."/>
            <person name="Lindquist E.A."/>
            <person name="Lipzen A."/>
            <person name="Lundell T."/>
            <person name="Morin E."/>
            <person name="Murat C."/>
            <person name="Sun H."/>
            <person name="Tunlid A."/>
            <person name="Henrissat B."/>
            <person name="Grigoriev I.V."/>
            <person name="Hibbett D.S."/>
            <person name="Martin F."/>
            <person name="Nordberg H.P."/>
            <person name="Cantor M.N."/>
            <person name="Hua S.X."/>
        </authorList>
    </citation>
    <scope>NUCLEOTIDE SEQUENCE [LARGE SCALE GENOMIC DNA]</scope>
    <source>
        <strain evidence="3">h7</strain>
    </source>
</reference>
<feature type="region of interest" description="Disordered" evidence="1">
    <location>
        <begin position="871"/>
        <end position="911"/>
    </location>
</feature>
<dbReference type="PANTHER" id="PTHR48125:SF12">
    <property type="entry name" value="AT HOOK TRANSCRIPTION FACTOR FAMILY-RELATED"/>
    <property type="match status" value="1"/>
</dbReference>
<feature type="region of interest" description="Disordered" evidence="1">
    <location>
        <begin position="698"/>
        <end position="731"/>
    </location>
</feature>
<feature type="compositionally biased region" description="Pro residues" evidence="1">
    <location>
        <begin position="1077"/>
        <end position="1088"/>
    </location>
</feature>
<gene>
    <name evidence="2" type="ORF">M413DRAFT_27802</name>
</gene>
<dbReference type="AlphaFoldDB" id="A0A0C3CB64"/>
<feature type="region of interest" description="Disordered" evidence="1">
    <location>
        <begin position="121"/>
        <end position="163"/>
    </location>
</feature>
<dbReference type="PANTHER" id="PTHR48125">
    <property type="entry name" value="LP07818P1"/>
    <property type="match status" value="1"/>
</dbReference>
<keyword evidence="3" id="KW-1185">Reference proteome</keyword>
<name>A0A0C3CB64_HEBCY</name>
<sequence>MLLKLIPARQEPTIHFSLCFKDLPSELPTPAAWTSQLSHLMHEDLEVPVTLLSLDRAAGVTCLLEDVTLDMEKGEVRCRFIDGSVDGWYFGAGGKVHGDALVDSLEGIVRDVKESTVEDERIMREREQEREKERLKALERTRSMSLSSASRVRGKSPKHKRQRSLFMHIVSSIGSIITLTSPTTPSPLPFASPSLHGSRSASDPSASSPNSAPSSYSSLPCPPSPTPLPSPGTSPRARALRRAARSALVDTYSRFVLPELVRRFNRVGCTIRVVGNEIEMSNDNAHAFGHQPEHQNQDSGGFCVWILHSMRRRALERMEQILEESGVNAECLTAQTPPWSVAEEPSRICDSGANQEVPSGFEATTMPVPLSFSDDEDEKTEVDADTKENSDNADGDSDVSETETLETDTDGSSVHTPSTMSHVQCYPRPNTRTSIASSSSSDSSSSNSSASSEGRPVTPTDVHPPAPTKALPSLPVEAQLQEPTHDQTPPFVSHHRRLSLPEHPHPHLPQTPSPSQYRTSHLSSVALSEYTQLQDLRTRLGQLVLFDASQARVSADEIKSRLEVLAVRSRRRAWSNKALSLTARSVIARANGSATLGLATPFRGSSLARYAWTLEDFIRDAAASGSPSKASSYGSLSVVYGALAKSSFPSSRPRLRPRIDYEAALAAAVVEHPSGHADDEDDGDDKLVEREFEMYEEFPGPSPIGGRARRHHRRRDVGMSSMRGRGGATGVGRLFPVSEEMEGEDSQEFVMSLSVQRRGRPRRTLAERTFMGCDEVRVEGYDEDDEFGDVGDYLEHADLEVDDGLEDQRELDLELGMGFGASDVDAYSADIDGLGTNMDRLEMGFVERPKIRPRVRTSSMMGVFVQKAKGVQRSLQGGGHRLKMPQTPQLQPRKLPQPLPDQPQETTQHRKNATGLTENSLLCQPMSAVSKVPQDAQRQPQLKTTKAVAAPPSHGNAPLPNLPPSSPTSTRKAMDVPRSPTPTPIYTQVEIDMVTDDSVQISISGMDDFDPSAAYGIKGAALPLSLPNPSRIALGLPKVPLPVGPQVDAGYGLGVDAQTQEEFTLAMDLPRRAQPPHSTPPHSTPPHPTTSFDTSSFDLHTPPLPSSTLFDPRG</sequence>
<dbReference type="EMBL" id="KN831780">
    <property type="protein sequence ID" value="KIM41454.1"/>
    <property type="molecule type" value="Genomic_DNA"/>
</dbReference>
<feature type="region of interest" description="Disordered" evidence="1">
    <location>
        <begin position="928"/>
        <end position="982"/>
    </location>
</feature>
<feature type="compositionally biased region" description="Acidic residues" evidence="1">
    <location>
        <begin position="391"/>
        <end position="409"/>
    </location>
</feature>
<feature type="compositionally biased region" description="Low complexity" evidence="1">
    <location>
        <begin position="885"/>
        <end position="894"/>
    </location>
</feature>